<gene>
    <name evidence="2" type="ORF">G1C98_1264</name>
</gene>
<keyword evidence="3" id="KW-1185">Reference proteome</keyword>
<feature type="compositionally biased region" description="Basic and acidic residues" evidence="1">
    <location>
        <begin position="42"/>
        <end position="57"/>
    </location>
</feature>
<dbReference type="Proteomes" id="UP000529710">
    <property type="component" value="Unassembled WGS sequence"/>
</dbReference>
<evidence type="ECO:0000256" key="1">
    <source>
        <dbReference type="SAM" id="MobiDB-lite"/>
    </source>
</evidence>
<organism evidence="2 3">
    <name type="scientific">Bifidobacterium erythrocebi</name>
    <dbReference type="NCBI Taxonomy" id="2675325"/>
    <lineage>
        <taxon>Bacteria</taxon>
        <taxon>Bacillati</taxon>
        <taxon>Actinomycetota</taxon>
        <taxon>Actinomycetes</taxon>
        <taxon>Bifidobacteriales</taxon>
        <taxon>Bifidobacteriaceae</taxon>
        <taxon>Bifidobacterium</taxon>
    </lineage>
</organism>
<sequence>MFAQLANTILHGVRIFDEVAKNTTPAETNRPDECNEAQSGHRRGENSHKKGNDNDVR</sequence>
<reference evidence="2 3" key="1">
    <citation type="submission" date="2020-02" db="EMBL/GenBank/DDBJ databases">
        <title>Characterization of phylogenetic diversity of novel bifidobacterial species isolated in Czech ZOOs.</title>
        <authorList>
            <person name="Lugli G.A."/>
            <person name="Vera N.B."/>
            <person name="Ventura M."/>
        </authorList>
    </citation>
    <scope>NUCLEOTIDE SEQUENCE [LARGE SCALE GENOMIC DNA]</scope>
    <source>
        <strain evidence="2 3">DSM 109960</strain>
    </source>
</reference>
<protein>
    <submittedName>
        <fullName evidence="2">Uncharacterized protein</fullName>
    </submittedName>
</protein>
<dbReference type="AlphaFoldDB" id="A0A7Y0HVD8"/>
<proteinExistence type="predicted"/>
<comment type="caution">
    <text evidence="2">The sequence shown here is derived from an EMBL/GenBank/DDBJ whole genome shotgun (WGS) entry which is preliminary data.</text>
</comment>
<feature type="region of interest" description="Disordered" evidence="1">
    <location>
        <begin position="18"/>
        <end position="57"/>
    </location>
</feature>
<name>A0A7Y0HVD8_9BIFI</name>
<accession>A0A7Y0HVD8</accession>
<evidence type="ECO:0000313" key="3">
    <source>
        <dbReference type="Proteomes" id="UP000529710"/>
    </source>
</evidence>
<dbReference type="EMBL" id="JAAIIF010000009">
    <property type="protein sequence ID" value="NMM96528.1"/>
    <property type="molecule type" value="Genomic_DNA"/>
</dbReference>
<dbReference type="RefSeq" id="WP_169080400.1">
    <property type="nucleotide sequence ID" value="NZ_JAAIIF010000009.1"/>
</dbReference>
<evidence type="ECO:0000313" key="2">
    <source>
        <dbReference type="EMBL" id="NMM96528.1"/>
    </source>
</evidence>